<reference evidence="2 3" key="1">
    <citation type="submission" date="2019-12" db="EMBL/GenBank/DDBJ databases">
        <title>Genomic-based taxomic classification of the family Erythrobacteraceae.</title>
        <authorList>
            <person name="Xu L."/>
        </authorList>
    </citation>
    <scope>NUCLEOTIDE SEQUENCE [LARGE SCALE GENOMIC DNA]</scope>
    <source>
        <strain evidence="2 3">JCM 17468</strain>
    </source>
</reference>
<evidence type="ECO:0008006" key="4">
    <source>
        <dbReference type="Google" id="ProtNLM"/>
    </source>
</evidence>
<feature type="coiled-coil region" evidence="1">
    <location>
        <begin position="97"/>
        <end position="128"/>
    </location>
</feature>
<sequence length="163" mass="18267">MEMEKIDQTSFEELRKDNADRLHELDVLAGGGDLRGTETTERTIRAGIDRFCRGTTQTDGSWTVVNLVEETGVPRPTLYRYKRELELFQNLGASAPHGGAREELKRLRSELAAEREAAKAERARHRNAEAVLVERIHALSLLVASAMGEDSLPRMIELSNPPE</sequence>
<dbReference type="OrthoDB" id="7407161at2"/>
<dbReference type="RefSeq" id="WP_067576217.1">
    <property type="nucleotide sequence ID" value="NZ_BAABDV010000001.1"/>
</dbReference>
<evidence type="ECO:0000256" key="1">
    <source>
        <dbReference type="SAM" id="Coils"/>
    </source>
</evidence>
<comment type="caution">
    <text evidence="2">The sequence shown here is derived from an EMBL/GenBank/DDBJ whole genome shotgun (WGS) entry which is preliminary data.</text>
</comment>
<gene>
    <name evidence="2" type="ORF">GRI47_13380</name>
</gene>
<dbReference type="Proteomes" id="UP000430272">
    <property type="component" value="Unassembled WGS sequence"/>
</dbReference>
<evidence type="ECO:0000313" key="3">
    <source>
        <dbReference type="Proteomes" id="UP000430272"/>
    </source>
</evidence>
<name>A0A844YCN3_9SPHN</name>
<accession>A0A844YCN3</accession>
<dbReference type="EMBL" id="WTYD01000002">
    <property type="protein sequence ID" value="MXO54993.1"/>
    <property type="molecule type" value="Genomic_DNA"/>
</dbReference>
<keyword evidence="1" id="KW-0175">Coiled coil</keyword>
<evidence type="ECO:0000313" key="2">
    <source>
        <dbReference type="EMBL" id="MXO54993.1"/>
    </source>
</evidence>
<organism evidence="2 3">
    <name type="scientific">Qipengyuania pelagi</name>
    <dbReference type="NCBI Taxonomy" id="994320"/>
    <lineage>
        <taxon>Bacteria</taxon>
        <taxon>Pseudomonadati</taxon>
        <taxon>Pseudomonadota</taxon>
        <taxon>Alphaproteobacteria</taxon>
        <taxon>Sphingomonadales</taxon>
        <taxon>Erythrobacteraceae</taxon>
        <taxon>Qipengyuania</taxon>
    </lineage>
</organism>
<proteinExistence type="predicted"/>
<keyword evidence="3" id="KW-1185">Reference proteome</keyword>
<dbReference type="AlphaFoldDB" id="A0A844YCN3"/>
<protein>
    <recommendedName>
        <fullName evidence="4">Transposase</fullName>
    </recommendedName>
</protein>